<feature type="signal peptide" evidence="2">
    <location>
        <begin position="1"/>
        <end position="24"/>
    </location>
</feature>
<gene>
    <name evidence="3" type="ORF">A9A59_0408</name>
</gene>
<sequence>MMRIHRWMRRVPLVLLAALVAAGAAGCSDDDEDAAKPAATPAATPTAGARATATATAGPGGSATVEPSLQPVIDALVSRDWARIAPLLARRDEPCITEVRIDTEAPPCPAGAAAGTQVPVFPAASCHNFVYEHELEGLFVRRPEGYPAPQVYGIFRPGEKHPRVERLPVGTLGVVFSDGSLAFMVMVRDGKVVSADFGCGASASDMAALVPVDAWLMAPPR</sequence>
<dbReference type="AlphaFoldDB" id="A0A2A9HD19"/>
<comment type="caution">
    <text evidence="3">The sequence shown here is derived from an EMBL/GenBank/DDBJ whole genome shotgun (WGS) entry which is preliminary data.</text>
</comment>
<protein>
    <submittedName>
        <fullName evidence="3">Uncharacterized protein</fullName>
    </submittedName>
</protein>
<feature type="chain" id="PRO_5011975948" evidence="2">
    <location>
        <begin position="25"/>
        <end position="221"/>
    </location>
</feature>
<dbReference type="Proteomes" id="UP000223071">
    <property type="component" value="Unassembled WGS sequence"/>
</dbReference>
<organism evidence="3 4">
    <name type="scientific">Tepidiforma thermophila (strain KCTC 52669 / CGMCC 1.13589 / G233)</name>
    <dbReference type="NCBI Taxonomy" id="2761530"/>
    <lineage>
        <taxon>Bacteria</taxon>
        <taxon>Bacillati</taxon>
        <taxon>Chloroflexota</taxon>
        <taxon>Tepidiformia</taxon>
        <taxon>Tepidiformales</taxon>
        <taxon>Tepidiformaceae</taxon>
        <taxon>Tepidiforma</taxon>
    </lineage>
</organism>
<keyword evidence="4" id="KW-1185">Reference proteome</keyword>
<evidence type="ECO:0000313" key="4">
    <source>
        <dbReference type="Proteomes" id="UP000223071"/>
    </source>
</evidence>
<evidence type="ECO:0000256" key="2">
    <source>
        <dbReference type="SAM" id="SignalP"/>
    </source>
</evidence>
<evidence type="ECO:0000313" key="3">
    <source>
        <dbReference type="EMBL" id="PFG73213.1"/>
    </source>
</evidence>
<proteinExistence type="predicted"/>
<keyword evidence="2" id="KW-0732">Signal</keyword>
<name>A0A2A9HD19_TEPT2</name>
<dbReference type="PROSITE" id="PS51257">
    <property type="entry name" value="PROKAR_LIPOPROTEIN"/>
    <property type="match status" value="1"/>
</dbReference>
<dbReference type="RefSeq" id="WP_133117473.1">
    <property type="nucleotide sequence ID" value="NZ_PDJQ01000001.1"/>
</dbReference>
<accession>A0A2A9HD19</accession>
<dbReference type="EMBL" id="PDJQ01000001">
    <property type="protein sequence ID" value="PFG73213.1"/>
    <property type="molecule type" value="Genomic_DNA"/>
</dbReference>
<evidence type="ECO:0000256" key="1">
    <source>
        <dbReference type="SAM" id="MobiDB-lite"/>
    </source>
</evidence>
<feature type="region of interest" description="Disordered" evidence="1">
    <location>
        <begin position="29"/>
        <end position="65"/>
    </location>
</feature>
<feature type="compositionally biased region" description="Low complexity" evidence="1">
    <location>
        <begin position="36"/>
        <end position="57"/>
    </location>
</feature>
<reference evidence="3 4" key="1">
    <citation type="submission" date="2017-09" db="EMBL/GenBank/DDBJ databases">
        <title>Sequencing the genomes of two abundant thermophiles in Great Basin hot springs: Thermocrinis jamiesonii and novel Chloroflexi Thermoflexus hugenholtzii.</title>
        <authorList>
            <person name="Hedlund B."/>
        </authorList>
    </citation>
    <scope>NUCLEOTIDE SEQUENCE [LARGE SCALE GENOMIC DNA]</scope>
    <source>
        <strain evidence="3 4">G233</strain>
    </source>
</reference>